<evidence type="ECO:0000313" key="2">
    <source>
        <dbReference type="Proteomes" id="UP000190328"/>
    </source>
</evidence>
<gene>
    <name evidence="1" type="ORF">SAMN02745116_02434</name>
</gene>
<dbReference type="STRING" id="263852.SAMN02745116_02434"/>
<organism evidence="1 2">
    <name type="scientific">Pilibacter termitis</name>
    <dbReference type="NCBI Taxonomy" id="263852"/>
    <lineage>
        <taxon>Bacteria</taxon>
        <taxon>Bacillati</taxon>
        <taxon>Bacillota</taxon>
        <taxon>Bacilli</taxon>
        <taxon>Lactobacillales</taxon>
        <taxon>Enterococcaceae</taxon>
        <taxon>Pilibacter</taxon>
    </lineage>
</organism>
<dbReference type="Proteomes" id="UP000190328">
    <property type="component" value="Unassembled WGS sequence"/>
</dbReference>
<keyword evidence="2" id="KW-1185">Reference proteome</keyword>
<evidence type="ECO:0000313" key="1">
    <source>
        <dbReference type="EMBL" id="SKA11126.1"/>
    </source>
</evidence>
<sequence length="95" mass="11629">MQEVQLNLIDRMRYKAELSNKVEKFRKMGYIGITERDLLNYLVNYRWSKQSRWTLNKRKKDILEVQAHEFFDYQRILAATSKENLENCQELRDLI</sequence>
<accession>A0A1T4R5L5</accession>
<dbReference type="Pfam" id="PF13797">
    <property type="entry name" value="Post_transc_reg"/>
    <property type="match status" value="1"/>
</dbReference>
<name>A0A1T4R5L5_9ENTE</name>
<reference evidence="2" key="1">
    <citation type="submission" date="2017-02" db="EMBL/GenBank/DDBJ databases">
        <authorList>
            <person name="Varghese N."/>
            <person name="Submissions S."/>
        </authorList>
    </citation>
    <scope>NUCLEOTIDE SEQUENCE [LARGE SCALE GENOMIC DNA]</scope>
    <source>
        <strain evidence="2">ATCC BAA-1030</strain>
    </source>
</reference>
<dbReference type="AlphaFoldDB" id="A0A1T4R5L5"/>
<protein>
    <submittedName>
        <fullName evidence="1">Post-transcriptional regulator</fullName>
    </submittedName>
</protein>
<dbReference type="RefSeq" id="WP_078808331.1">
    <property type="nucleotide sequence ID" value="NZ_FUXI01000039.1"/>
</dbReference>
<dbReference type="EMBL" id="FUXI01000039">
    <property type="protein sequence ID" value="SKA11126.1"/>
    <property type="molecule type" value="Genomic_DNA"/>
</dbReference>
<dbReference type="OrthoDB" id="1646015at2"/>
<proteinExistence type="predicted"/>
<dbReference type="InterPro" id="IPR025716">
    <property type="entry name" value="Post-transcriptional_regulator"/>
</dbReference>